<protein>
    <submittedName>
        <fullName evidence="5">Class I SAM-dependent methyltransferase</fullName>
    </submittedName>
</protein>
<proteinExistence type="predicted"/>
<evidence type="ECO:0000313" key="6">
    <source>
        <dbReference type="Proteomes" id="UP001500886"/>
    </source>
</evidence>
<dbReference type="PANTHER" id="PTHR43464:SF19">
    <property type="entry name" value="UBIQUINONE BIOSYNTHESIS O-METHYLTRANSFERASE, MITOCHONDRIAL"/>
    <property type="match status" value="1"/>
</dbReference>
<dbReference type="GO" id="GO:0008168">
    <property type="term" value="F:methyltransferase activity"/>
    <property type="evidence" value="ECO:0007669"/>
    <property type="project" value="UniProtKB-KW"/>
</dbReference>
<dbReference type="PANTHER" id="PTHR43464">
    <property type="entry name" value="METHYLTRANSFERASE"/>
    <property type="match status" value="1"/>
</dbReference>
<evidence type="ECO:0000313" key="5">
    <source>
        <dbReference type="EMBL" id="GAA2714126.1"/>
    </source>
</evidence>
<evidence type="ECO:0000256" key="1">
    <source>
        <dbReference type="ARBA" id="ARBA00022603"/>
    </source>
</evidence>
<reference evidence="5 6" key="1">
    <citation type="journal article" date="2019" name="Int. J. Syst. Evol. Microbiol.">
        <title>The Global Catalogue of Microorganisms (GCM) 10K type strain sequencing project: providing services to taxonomists for standard genome sequencing and annotation.</title>
        <authorList>
            <consortium name="The Broad Institute Genomics Platform"/>
            <consortium name="The Broad Institute Genome Sequencing Center for Infectious Disease"/>
            <person name="Wu L."/>
            <person name="Ma J."/>
        </authorList>
    </citation>
    <scope>NUCLEOTIDE SEQUENCE [LARGE SCALE GENOMIC DNA]</scope>
    <source>
        <strain evidence="5 6">JCM 4542</strain>
    </source>
</reference>
<dbReference type="Pfam" id="PF08242">
    <property type="entry name" value="Methyltransf_12"/>
    <property type="match status" value="1"/>
</dbReference>
<keyword evidence="2" id="KW-0808">Transferase</keyword>
<dbReference type="Gene3D" id="3.40.50.150">
    <property type="entry name" value="Vaccinia Virus protein VP39"/>
    <property type="match status" value="1"/>
</dbReference>
<dbReference type="SUPFAM" id="SSF53335">
    <property type="entry name" value="S-adenosyl-L-methionine-dependent methyltransferases"/>
    <property type="match status" value="1"/>
</dbReference>
<evidence type="ECO:0000256" key="2">
    <source>
        <dbReference type="ARBA" id="ARBA00022679"/>
    </source>
</evidence>
<gene>
    <name evidence="5" type="ORF">GCM10010315_20750</name>
</gene>
<evidence type="ECO:0000256" key="3">
    <source>
        <dbReference type="ARBA" id="ARBA00022691"/>
    </source>
</evidence>
<keyword evidence="6" id="KW-1185">Reference proteome</keyword>
<keyword evidence="1 5" id="KW-0489">Methyltransferase</keyword>
<dbReference type="InterPro" id="IPR029063">
    <property type="entry name" value="SAM-dependent_MTases_sf"/>
</dbReference>
<sequence length="296" mass="31860">MNPHRAGDIDRDALADALEREARLHLPYLEQAVGWLRGLLCGGDDVAAAAAVGRVLDVGSGPGVVACLLARYFPCAEIVAVDRDPGLLERARSRAEGADLTGRVVTQHADLPDDFGELGGADVIWASQAVHHLGDQQAALDALAASLRPGGVLAVAERGLPPRFLPRDIGIGRPGLQARLDAALEDDFSGMRARLPGHERTVEDWPAMLARAGLVPTGSRTFLVDHPAPLDLPAREHLYELLQHLRERIGDRLDAEDRSTLECLVDGDACTGILWRPDAFYLTAVTVHTARACTRR</sequence>
<name>A0ABN3TPN4_9ACTN</name>
<keyword evidence="3" id="KW-0949">S-adenosyl-L-methionine</keyword>
<dbReference type="Proteomes" id="UP001500886">
    <property type="component" value="Unassembled WGS sequence"/>
</dbReference>
<accession>A0ABN3TPN4</accession>
<comment type="caution">
    <text evidence="5">The sequence shown here is derived from an EMBL/GenBank/DDBJ whole genome shotgun (WGS) entry which is preliminary data.</text>
</comment>
<dbReference type="GO" id="GO:0032259">
    <property type="term" value="P:methylation"/>
    <property type="evidence" value="ECO:0007669"/>
    <property type="project" value="UniProtKB-KW"/>
</dbReference>
<dbReference type="RefSeq" id="WP_344434648.1">
    <property type="nucleotide sequence ID" value="NZ_BAAASL010000007.1"/>
</dbReference>
<feature type="domain" description="Methyltransferase type 12" evidence="4">
    <location>
        <begin position="56"/>
        <end position="153"/>
    </location>
</feature>
<dbReference type="InterPro" id="IPR013217">
    <property type="entry name" value="Methyltransf_12"/>
</dbReference>
<evidence type="ECO:0000259" key="4">
    <source>
        <dbReference type="Pfam" id="PF08242"/>
    </source>
</evidence>
<dbReference type="CDD" id="cd02440">
    <property type="entry name" value="AdoMet_MTases"/>
    <property type="match status" value="1"/>
</dbReference>
<organism evidence="5 6">
    <name type="scientific">Streptomyces luteosporeus</name>
    <dbReference type="NCBI Taxonomy" id="173856"/>
    <lineage>
        <taxon>Bacteria</taxon>
        <taxon>Bacillati</taxon>
        <taxon>Actinomycetota</taxon>
        <taxon>Actinomycetes</taxon>
        <taxon>Kitasatosporales</taxon>
        <taxon>Streptomycetaceae</taxon>
        <taxon>Streptomyces</taxon>
    </lineage>
</organism>
<dbReference type="EMBL" id="BAAASL010000007">
    <property type="protein sequence ID" value="GAA2714126.1"/>
    <property type="molecule type" value="Genomic_DNA"/>
</dbReference>